<feature type="domain" description="HTH asnC-type" evidence="4">
    <location>
        <begin position="7"/>
        <end position="67"/>
    </location>
</feature>
<dbReference type="PROSITE" id="PS50956">
    <property type="entry name" value="HTH_ASNC_2"/>
    <property type="match status" value="1"/>
</dbReference>
<dbReference type="SUPFAM" id="SSF46785">
    <property type="entry name" value="Winged helix' DNA-binding domain"/>
    <property type="match status" value="1"/>
</dbReference>
<evidence type="ECO:0000256" key="2">
    <source>
        <dbReference type="ARBA" id="ARBA00023125"/>
    </source>
</evidence>
<dbReference type="Gene3D" id="3.30.70.920">
    <property type="match status" value="1"/>
</dbReference>
<keyword evidence="2" id="KW-0238">DNA-binding</keyword>
<dbReference type="InterPro" id="IPR036390">
    <property type="entry name" value="WH_DNA-bd_sf"/>
</dbReference>
<dbReference type="InterPro" id="IPR019888">
    <property type="entry name" value="Tscrpt_reg_AsnC-like"/>
</dbReference>
<comment type="caution">
    <text evidence="5">The sequence shown here is derived from an EMBL/GenBank/DDBJ whole genome shotgun (WGS) entry which is preliminary data.</text>
</comment>
<protein>
    <submittedName>
        <fullName evidence="5">Lrp/AsnC family transcriptional regulator</fullName>
    </submittedName>
</protein>
<gene>
    <name evidence="5" type="ORF">E6H05_05950</name>
</gene>
<dbReference type="SUPFAM" id="SSF54909">
    <property type="entry name" value="Dimeric alpha+beta barrel"/>
    <property type="match status" value="1"/>
</dbReference>
<dbReference type="InterPro" id="IPR019887">
    <property type="entry name" value="Tscrpt_reg_AsnC/Lrp_C"/>
</dbReference>
<evidence type="ECO:0000313" key="5">
    <source>
        <dbReference type="EMBL" id="TMI75762.1"/>
    </source>
</evidence>
<dbReference type="InterPro" id="IPR000485">
    <property type="entry name" value="AsnC-type_HTH_dom"/>
</dbReference>
<evidence type="ECO:0000259" key="4">
    <source>
        <dbReference type="PROSITE" id="PS50956"/>
    </source>
</evidence>
<reference evidence="5 6" key="1">
    <citation type="journal article" date="2019" name="Nat. Microbiol.">
        <title>Mediterranean grassland soil C-N compound turnover is dependent on rainfall and depth, and is mediated by genomically divergent microorganisms.</title>
        <authorList>
            <person name="Diamond S."/>
            <person name="Andeer P.F."/>
            <person name="Li Z."/>
            <person name="Crits-Christoph A."/>
            <person name="Burstein D."/>
            <person name="Anantharaman K."/>
            <person name="Lane K.R."/>
            <person name="Thomas B.C."/>
            <person name="Pan C."/>
            <person name="Northen T.R."/>
            <person name="Banfield J.F."/>
        </authorList>
    </citation>
    <scope>NUCLEOTIDE SEQUENCE [LARGE SCALE GENOMIC DNA]</scope>
    <source>
        <strain evidence="5">NP_8</strain>
    </source>
</reference>
<evidence type="ECO:0000256" key="1">
    <source>
        <dbReference type="ARBA" id="ARBA00023015"/>
    </source>
</evidence>
<dbReference type="PRINTS" id="PR00033">
    <property type="entry name" value="HTHASNC"/>
</dbReference>
<keyword evidence="3" id="KW-0804">Transcription</keyword>
<name>A0A537IXI9_9BACT</name>
<dbReference type="Pfam" id="PF13412">
    <property type="entry name" value="HTH_24"/>
    <property type="match status" value="1"/>
</dbReference>
<dbReference type="EMBL" id="VBAP01000040">
    <property type="protein sequence ID" value="TMI75762.1"/>
    <property type="molecule type" value="Genomic_DNA"/>
</dbReference>
<keyword evidence="1" id="KW-0805">Transcription regulation</keyword>
<dbReference type="InterPro" id="IPR036388">
    <property type="entry name" value="WH-like_DNA-bd_sf"/>
</dbReference>
<sequence length="174" mass="19661">MRRPGTLDPLDIEIIRLLQKDGRLPYSAIAERFDVAEGTVRKRVTRLMSEGYLRIVGVASPFKVGMDVVAIIGLNVARQKMTEARAHLQRLEPVRYIGITTGTFDYIIEVVLPSMQDLLHFLMSDLARIPGLSHTETSLILDIPKQSYDWLPPALAKPRVFRDAARPSRRRGGR</sequence>
<evidence type="ECO:0000313" key="6">
    <source>
        <dbReference type="Proteomes" id="UP000318834"/>
    </source>
</evidence>
<dbReference type="SMART" id="SM00344">
    <property type="entry name" value="HTH_ASNC"/>
    <property type="match status" value="1"/>
</dbReference>
<dbReference type="GO" id="GO:0043565">
    <property type="term" value="F:sequence-specific DNA binding"/>
    <property type="evidence" value="ECO:0007669"/>
    <property type="project" value="InterPro"/>
</dbReference>
<proteinExistence type="predicted"/>
<dbReference type="AlphaFoldDB" id="A0A537IXI9"/>
<accession>A0A537IXI9</accession>
<evidence type="ECO:0000256" key="3">
    <source>
        <dbReference type="ARBA" id="ARBA00023163"/>
    </source>
</evidence>
<dbReference type="Proteomes" id="UP000318834">
    <property type="component" value="Unassembled WGS sequence"/>
</dbReference>
<dbReference type="Gene3D" id="1.10.10.10">
    <property type="entry name" value="Winged helix-like DNA-binding domain superfamily/Winged helix DNA-binding domain"/>
    <property type="match status" value="1"/>
</dbReference>
<dbReference type="PANTHER" id="PTHR30154">
    <property type="entry name" value="LEUCINE-RESPONSIVE REGULATORY PROTEIN"/>
    <property type="match status" value="1"/>
</dbReference>
<dbReference type="GO" id="GO:0005829">
    <property type="term" value="C:cytosol"/>
    <property type="evidence" value="ECO:0007669"/>
    <property type="project" value="TreeGrafter"/>
</dbReference>
<dbReference type="PANTHER" id="PTHR30154:SF34">
    <property type="entry name" value="TRANSCRIPTIONAL REGULATOR AZLB"/>
    <property type="match status" value="1"/>
</dbReference>
<dbReference type="Pfam" id="PF01037">
    <property type="entry name" value="AsnC_trans_reg"/>
    <property type="match status" value="1"/>
</dbReference>
<dbReference type="InterPro" id="IPR011008">
    <property type="entry name" value="Dimeric_a/b-barrel"/>
</dbReference>
<dbReference type="GO" id="GO:0043200">
    <property type="term" value="P:response to amino acid"/>
    <property type="evidence" value="ECO:0007669"/>
    <property type="project" value="TreeGrafter"/>
</dbReference>
<organism evidence="5 6">
    <name type="scientific">Candidatus Segetimicrobium genomatis</name>
    <dbReference type="NCBI Taxonomy" id="2569760"/>
    <lineage>
        <taxon>Bacteria</taxon>
        <taxon>Bacillati</taxon>
        <taxon>Candidatus Sysuimicrobiota</taxon>
        <taxon>Candidatus Sysuimicrobiia</taxon>
        <taxon>Candidatus Sysuimicrobiales</taxon>
        <taxon>Candidatus Segetimicrobiaceae</taxon>
        <taxon>Candidatus Segetimicrobium</taxon>
    </lineage>
</organism>